<proteinExistence type="predicted"/>
<keyword evidence="2" id="KW-1185">Reference proteome</keyword>
<protein>
    <submittedName>
        <fullName evidence="1">Uncharacterized protein</fullName>
    </submittedName>
</protein>
<dbReference type="EMBL" id="MU859395">
    <property type="protein sequence ID" value="KAK3947172.1"/>
    <property type="molecule type" value="Genomic_DNA"/>
</dbReference>
<reference evidence="1" key="2">
    <citation type="submission" date="2023-06" db="EMBL/GenBank/DDBJ databases">
        <authorList>
            <consortium name="Lawrence Berkeley National Laboratory"/>
            <person name="Mondo S.J."/>
            <person name="Hensen N."/>
            <person name="Bonometti L."/>
            <person name="Westerberg I."/>
            <person name="Brannstrom I.O."/>
            <person name="Guillou S."/>
            <person name="Cros-Aarteil S."/>
            <person name="Calhoun S."/>
            <person name="Haridas S."/>
            <person name="Kuo A."/>
            <person name="Pangilinan J."/>
            <person name="Riley R."/>
            <person name="Labutti K."/>
            <person name="Andreopoulos B."/>
            <person name="Lipzen A."/>
            <person name="Chen C."/>
            <person name="Yanf M."/>
            <person name="Daum C."/>
            <person name="Ng V."/>
            <person name="Clum A."/>
            <person name="Steindorff A."/>
            <person name="Ohm R."/>
            <person name="Martin F."/>
            <person name="Silar P."/>
            <person name="Natvig D."/>
            <person name="Lalanne C."/>
            <person name="Gautier V."/>
            <person name="Ament-Velasquez S.L."/>
            <person name="Kruys A."/>
            <person name="Hutchinson M.I."/>
            <person name="Powell A.J."/>
            <person name="Barry K."/>
            <person name="Miller A.N."/>
            <person name="Grigoriev I.V."/>
            <person name="Debuchy R."/>
            <person name="Gladieux P."/>
            <person name="Thoren M.H."/>
            <person name="Johannesson H."/>
        </authorList>
    </citation>
    <scope>NUCLEOTIDE SEQUENCE</scope>
    <source>
        <strain evidence="1">CBS 626.80</strain>
    </source>
</reference>
<evidence type="ECO:0000313" key="2">
    <source>
        <dbReference type="Proteomes" id="UP001303222"/>
    </source>
</evidence>
<gene>
    <name evidence="1" type="ORF">QBC32DRAFT_328775</name>
</gene>
<accession>A0AAN6NP09</accession>
<dbReference type="Pfam" id="PF11017">
    <property type="entry name" value="DUF2855"/>
    <property type="match status" value="1"/>
</dbReference>
<name>A0AAN6NP09_9PEZI</name>
<sequence length="173" mass="19007">MSDPTHPLIPSGSLKNVGYGEEELRAVVQWVRRLQEEEGVERVVIVDFGAAKEVTEVLVKGLKSTSKGDVKKELEVLVLAVGNECKVYSGEEIQARMANGQALGKVQFNTSGRQDWVKYDLNVIMVLRGPNANGIEGAWEAFCGQKLAPNAGIVVRLEFEDGDFHFCSLRVVC</sequence>
<comment type="caution">
    <text evidence="1">The sequence shown here is derived from an EMBL/GenBank/DDBJ whole genome shotgun (WGS) entry which is preliminary data.</text>
</comment>
<organism evidence="1 2">
    <name type="scientific">Pseudoneurospora amorphoporcata</name>
    <dbReference type="NCBI Taxonomy" id="241081"/>
    <lineage>
        <taxon>Eukaryota</taxon>
        <taxon>Fungi</taxon>
        <taxon>Dikarya</taxon>
        <taxon>Ascomycota</taxon>
        <taxon>Pezizomycotina</taxon>
        <taxon>Sordariomycetes</taxon>
        <taxon>Sordariomycetidae</taxon>
        <taxon>Sordariales</taxon>
        <taxon>Sordariaceae</taxon>
        <taxon>Pseudoneurospora</taxon>
    </lineage>
</organism>
<dbReference type="Proteomes" id="UP001303222">
    <property type="component" value="Unassembled WGS sequence"/>
</dbReference>
<dbReference type="InterPro" id="IPR021276">
    <property type="entry name" value="DUF2855"/>
</dbReference>
<reference evidence="1" key="1">
    <citation type="journal article" date="2023" name="Mol. Phylogenet. Evol.">
        <title>Genome-scale phylogeny and comparative genomics of the fungal order Sordariales.</title>
        <authorList>
            <person name="Hensen N."/>
            <person name="Bonometti L."/>
            <person name="Westerberg I."/>
            <person name="Brannstrom I.O."/>
            <person name="Guillou S."/>
            <person name="Cros-Aarteil S."/>
            <person name="Calhoun S."/>
            <person name="Haridas S."/>
            <person name="Kuo A."/>
            <person name="Mondo S."/>
            <person name="Pangilinan J."/>
            <person name="Riley R."/>
            <person name="LaButti K."/>
            <person name="Andreopoulos B."/>
            <person name="Lipzen A."/>
            <person name="Chen C."/>
            <person name="Yan M."/>
            <person name="Daum C."/>
            <person name="Ng V."/>
            <person name="Clum A."/>
            <person name="Steindorff A."/>
            <person name="Ohm R.A."/>
            <person name="Martin F."/>
            <person name="Silar P."/>
            <person name="Natvig D.O."/>
            <person name="Lalanne C."/>
            <person name="Gautier V."/>
            <person name="Ament-Velasquez S.L."/>
            <person name="Kruys A."/>
            <person name="Hutchinson M.I."/>
            <person name="Powell A.J."/>
            <person name="Barry K."/>
            <person name="Miller A.N."/>
            <person name="Grigoriev I.V."/>
            <person name="Debuchy R."/>
            <person name="Gladieux P."/>
            <person name="Hiltunen Thoren M."/>
            <person name="Johannesson H."/>
        </authorList>
    </citation>
    <scope>NUCLEOTIDE SEQUENCE</scope>
    <source>
        <strain evidence="1">CBS 626.80</strain>
    </source>
</reference>
<evidence type="ECO:0000313" key="1">
    <source>
        <dbReference type="EMBL" id="KAK3947172.1"/>
    </source>
</evidence>
<dbReference type="AlphaFoldDB" id="A0AAN6NP09"/>